<accession>A0ABR3FUF0</accession>
<evidence type="ECO:0000256" key="1">
    <source>
        <dbReference type="ARBA" id="ARBA00005179"/>
    </source>
</evidence>
<dbReference type="InterPro" id="IPR051654">
    <property type="entry name" value="Meroterpenoid_MTases"/>
</dbReference>
<keyword evidence="6" id="KW-1185">Reference proteome</keyword>
<organism evidence="5 6">
    <name type="scientific">Marasmius crinis-equi</name>
    <dbReference type="NCBI Taxonomy" id="585013"/>
    <lineage>
        <taxon>Eukaryota</taxon>
        <taxon>Fungi</taxon>
        <taxon>Dikarya</taxon>
        <taxon>Basidiomycota</taxon>
        <taxon>Agaricomycotina</taxon>
        <taxon>Agaricomycetes</taxon>
        <taxon>Agaricomycetidae</taxon>
        <taxon>Agaricales</taxon>
        <taxon>Marasmiineae</taxon>
        <taxon>Marasmiaceae</taxon>
        <taxon>Marasmius</taxon>
    </lineage>
</organism>
<evidence type="ECO:0000313" key="5">
    <source>
        <dbReference type="EMBL" id="KAL0578954.1"/>
    </source>
</evidence>
<comment type="similarity">
    <text evidence="4">Belongs to the class I-like SAM-binding methyltransferase superfamily.</text>
</comment>
<dbReference type="PANTHER" id="PTHR35897">
    <property type="entry name" value="METHYLTRANSFERASE AUSD"/>
    <property type="match status" value="1"/>
</dbReference>
<dbReference type="EMBL" id="JBAHYK010000077">
    <property type="protein sequence ID" value="KAL0578954.1"/>
    <property type="molecule type" value="Genomic_DNA"/>
</dbReference>
<evidence type="ECO:0008006" key="7">
    <source>
        <dbReference type="Google" id="ProtNLM"/>
    </source>
</evidence>
<dbReference type="InterPro" id="IPR029063">
    <property type="entry name" value="SAM-dependent_MTases_sf"/>
</dbReference>
<name>A0ABR3FUF0_9AGAR</name>
<dbReference type="PANTHER" id="PTHR35897:SF1">
    <property type="entry name" value="METHYLTRANSFERASE AUSD"/>
    <property type="match status" value="1"/>
</dbReference>
<comment type="pathway">
    <text evidence="1">Secondary metabolite biosynthesis.</text>
</comment>
<proteinExistence type="inferred from homology"/>
<evidence type="ECO:0000313" key="6">
    <source>
        <dbReference type="Proteomes" id="UP001465976"/>
    </source>
</evidence>
<comment type="caution">
    <text evidence="5">The sequence shown here is derived from an EMBL/GenBank/DDBJ whole genome shotgun (WGS) entry which is preliminary data.</text>
</comment>
<sequence length="323" mass="35887">MSLEDDKVELSKEETALFKQHLGTDDKTKIKDHKLQLSKEELALFKQHLGTDDETEIKEHIVKVGSKAYEVRSSLYGHIVRGSQFLTTGVQLWITKSKFYDYLDPDRAYRSAVKLCAEREDGLFLDYGCCFGVDLRMAVTDGLPVQKAIGVDIHPEFWDLGHELFKSNQETFPATFLGGDALDLSFVSGREPCTEVLNTPLPDLKSLKSLTPLQGRISAIHVANVFHLFGQEKQLELARALSSLLSAKPGSVMFGSHAGQEVAGEYTNHRGETNFAHSPESWMEMWAQVFPAGSVKVGTKLIPIPGFEHFGITAALVWSCTVL</sequence>
<dbReference type="Proteomes" id="UP001465976">
    <property type="component" value="Unassembled WGS sequence"/>
</dbReference>
<reference evidence="5 6" key="1">
    <citation type="submission" date="2024-02" db="EMBL/GenBank/DDBJ databases">
        <title>A draft genome for the cacao thread blight pathogen Marasmius crinis-equi.</title>
        <authorList>
            <person name="Cohen S.P."/>
            <person name="Baruah I.K."/>
            <person name="Amoako-Attah I."/>
            <person name="Bukari Y."/>
            <person name="Meinhardt L.W."/>
            <person name="Bailey B.A."/>
        </authorList>
    </citation>
    <scope>NUCLEOTIDE SEQUENCE [LARGE SCALE GENOMIC DNA]</scope>
    <source>
        <strain evidence="5 6">GH-76</strain>
    </source>
</reference>
<dbReference type="SUPFAM" id="SSF53335">
    <property type="entry name" value="S-adenosyl-L-methionine-dependent methyltransferases"/>
    <property type="match status" value="1"/>
</dbReference>
<keyword evidence="3" id="KW-0949">S-adenosyl-L-methionine</keyword>
<protein>
    <recommendedName>
        <fullName evidence="7">Methyltransferase domain-containing protein</fullName>
    </recommendedName>
</protein>
<evidence type="ECO:0000256" key="2">
    <source>
        <dbReference type="ARBA" id="ARBA00022679"/>
    </source>
</evidence>
<gene>
    <name evidence="5" type="ORF">V5O48_003046</name>
</gene>
<keyword evidence="2" id="KW-0808">Transferase</keyword>
<dbReference type="Gene3D" id="3.40.50.150">
    <property type="entry name" value="Vaccinia Virus protein VP39"/>
    <property type="match status" value="1"/>
</dbReference>
<evidence type="ECO:0000256" key="3">
    <source>
        <dbReference type="ARBA" id="ARBA00022691"/>
    </source>
</evidence>
<evidence type="ECO:0000256" key="4">
    <source>
        <dbReference type="ARBA" id="ARBA00038314"/>
    </source>
</evidence>